<dbReference type="Proteomes" id="UP001428341">
    <property type="component" value="Unassembled WGS sequence"/>
</dbReference>
<comment type="similarity">
    <text evidence="3">Belongs to the HARBI1 family.</text>
</comment>
<evidence type="ECO:0000256" key="6">
    <source>
        <dbReference type="ARBA" id="ARBA00022801"/>
    </source>
</evidence>
<accession>A0AAP0MJI2</accession>
<reference evidence="9 10" key="1">
    <citation type="submission" date="2024-05" db="EMBL/GenBank/DDBJ databases">
        <title>Haplotype-resolved chromosome-level genome assembly of Huyou (Citrus changshanensis).</title>
        <authorList>
            <person name="Miao C."/>
            <person name="Chen W."/>
            <person name="Wu Y."/>
            <person name="Wang L."/>
            <person name="Zhao S."/>
            <person name="Grierson D."/>
            <person name="Xu C."/>
            <person name="Chen K."/>
        </authorList>
    </citation>
    <scope>NUCLEOTIDE SEQUENCE [LARGE SCALE GENOMIC DNA]</scope>
    <source>
        <strain evidence="9">01-14</strain>
        <tissue evidence="9">Leaf</tissue>
    </source>
</reference>
<comment type="cofactor">
    <cofactor evidence="1">
        <name>a divalent metal cation</name>
        <dbReference type="ChEBI" id="CHEBI:60240"/>
    </cofactor>
</comment>
<evidence type="ECO:0000313" key="9">
    <source>
        <dbReference type="EMBL" id="KAK9210258.1"/>
    </source>
</evidence>
<dbReference type="GO" id="GO:0016787">
    <property type="term" value="F:hydrolase activity"/>
    <property type="evidence" value="ECO:0007669"/>
    <property type="project" value="UniProtKB-KW"/>
</dbReference>
<dbReference type="EMBL" id="JBCGBO010000004">
    <property type="protein sequence ID" value="KAK9210258.1"/>
    <property type="molecule type" value="Genomic_DNA"/>
</dbReference>
<comment type="subcellular location">
    <subcellularLocation>
        <location evidence="2">Nucleus</location>
    </subcellularLocation>
</comment>
<feature type="domain" description="DDE Tnp4" evidence="8">
    <location>
        <begin position="206"/>
        <end position="350"/>
    </location>
</feature>
<comment type="caution">
    <text evidence="9">The sequence shown here is derived from an EMBL/GenBank/DDBJ whole genome shotgun (WGS) entry which is preliminary data.</text>
</comment>
<keyword evidence="10" id="KW-1185">Reference proteome</keyword>
<name>A0AAP0MJI2_9ROSI</name>
<dbReference type="GO" id="GO:0004518">
    <property type="term" value="F:nuclease activity"/>
    <property type="evidence" value="ECO:0007669"/>
    <property type="project" value="UniProtKB-KW"/>
</dbReference>
<dbReference type="InterPro" id="IPR027806">
    <property type="entry name" value="HARBI1_dom"/>
</dbReference>
<keyword evidence="6" id="KW-0378">Hydrolase</keyword>
<protein>
    <recommendedName>
        <fullName evidence="8">DDE Tnp4 domain-containing protein</fullName>
    </recommendedName>
</protein>
<evidence type="ECO:0000256" key="3">
    <source>
        <dbReference type="ARBA" id="ARBA00006958"/>
    </source>
</evidence>
<proteinExistence type="inferred from homology"/>
<keyword evidence="5" id="KW-0479">Metal-binding</keyword>
<dbReference type="AlphaFoldDB" id="A0AAP0MJI2"/>
<evidence type="ECO:0000256" key="1">
    <source>
        <dbReference type="ARBA" id="ARBA00001968"/>
    </source>
</evidence>
<evidence type="ECO:0000256" key="4">
    <source>
        <dbReference type="ARBA" id="ARBA00022722"/>
    </source>
</evidence>
<evidence type="ECO:0000256" key="7">
    <source>
        <dbReference type="ARBA" id="ARBA00023242"/>
    </source>
</evidence>
<dbReference type="InterPro" id="IPR045249">
    <property type="entry name" value="HARBI1-like"/>
</dbReference>
<dbReference type="PANTHER" id="PTHR22930:SF242">
    <property type="entry name" value="LOW PROTEIN: NUCLEASE-LIKE PROTEIN"/>
    <property type="match status" value="1"/>
</dbReference>
<dbReference type="Pfam" id="PF13359">
    <property type="entry name" value="DDE_Tnp_4"/>
    <property type="match status" value="1"/>
</dbReference>
<evidence type="ECO:0000313" key="10">
    <source>
        <dbReference type="Proteomes" id="UP001428341"/>
    </source>
</evidence>
<sequence length="496" mass="54648">MVASASKRSKTTSKTAAVTTRKQISPELLSLIATAASAAHTFLLHNEPHLLPSQVLSLKSLISSLPLPPPNTLSVAIPSADWFRFFRMSPDTFSHLLSLISPSLSSSLPSIPPDSALASAVFRLAHAASYKSLARRFNFPSPADACRVFYTVCKAINDKLGNLVDLREDLGRILVGFGWISLPNCCGVLGFGKFDVEGELLGPNGSLLVQALVDSEGRFLDISAGWPCTMKPESILNQSKLFSGVEESRELLNGPFYELSDGNLVPQYVLGDSCFPLLPWLITPYVRHNEEDSFGSAEKEFNAVHSRAMGLVVDAFGRVKARWQLLARRYKEECVDFLPFVIVTGCLLHNFLMKFSEPMPDDSDVECLKEEELLVFEGDVDENGRRVRDMLAEHLILSCLRKTTKELPSCGDTKLIALGLSQLSYANLCVGIAVILRGSIRCLFEIPVHCGGKLRGLLLMEPFIEYEDVQPQSKKIEAKLKGRMQQSVVTQTLAEK</sequence>
<keyword evidence="7" id="KW-0539">Nucleus</keyword>
<dbReference type="PANTHER" id="PTHR22930">
    <property type="match status" value="1"/>
</dbReference>
<organism evidence="9 10">
    <name type="scientific">Citrus x changshan-huyou</name>
    <dbReference type="NCBI Taxonomy" id="2935761"/>
    <lineage>
        <taxon>Eukaryota</taxon>
        <taxon>Viridiplantae</taxon>
        <taxon>Streptophyta</taxon>
        <taxon>Embryophyta</taxon>
        <taxon>Tracheophyta</taxon>
        <taxon>Spermatophyta</taxon>
        <taxon>Magnoliopsida</taxon>
        <taxon>eudicotyledons</taxon>
        <taxon>Gunneridae</taxon>
        <taxon>Pentapetalae</taxon>
        <taxon>rosids</taxon>
        <taxon>malvids</taxon>
        <taxon>Sapindales</taxon>
        <taxon>Rutaceae</taxon>
        <taxon>Aurantioideae</taxon>
        <taxon>Citrus</taxon>
    </lineage>
</organism>
<gene>
    <name evidence="9" type="ORF">WN944_002628</name>
</gene>
<dbReference type="GO" id="GO:0046872">
    <property type="term" value="F:metal ion binding"/>
    <property type="evidence" value="ECO:0007669"/>
    <property type="project" value="UniProtKB-KW"/>
</dbReference>
<keyword evidence="4" id="KW-0540">Nuclease</keyword>
<evidence type="ECO:0000256" key="5">
    <source>
        <dbReference type="ARBA" id="ARBA00022723"/>
    </source>
</evidence>
<evidence type="ECO:0000256" key="2">
    <source>
        <dbReference type="ARBA" id="ARBA00004123"/>
    </source>
</evidence>
<dbReference type="GO" id="GO:0005634">
    <property type="term" value="C:nucleus"/>
    <property type="evidence" value="ECO:0007669"/>
    <property type="project" value="UniProtKB-SubCell"/>
</dbReference>
<evidence type="ECO:0000259" key="8">
    <source>
        <dbReference type="Pfam" id="PF13359"/>
    </source>
</evidence>